<dbReference type="PROSITE" id="PS51340">
    <property type="entry name" value="MOSC"/>
    <property type="match status" value="1"/>
</dbReference>
<dbReference type="PANTHER" id="PTHR14237:SF19">
    <property type="entry name" value="MITOCHONDRIAL AMIDOXIME REDUCING COMPONENT 1"/>
    <property type="match status" value="1"/>
</dbReference>
<name>A0ABT0XB88_9ACTN</name>
<accession>A0ABT0XB88</accession>
<dbReference type="RefSeq" id="WP_251417994.1">
    <property type="nucleotide sequence ID" value="NZ_JAMQGM010000046.1"/>
</dbReference>
<dbReference type="SUPFAM" id="SSF141673">
    <property type="entry name" value="MOSC N-terminal domain-like"/>
    <property type="match status" value="1"/>
</dbReference>
<evidence type="ECO:0000313" key="2">
    <source>
        <dbReference type="EMBL" id="MCM2579777.1"/>
    </source>
</evidence>
<evidence type="ECO:0000259" key="1">
    <source>
        <dbReference type="PROSITE" id="PS51340"/>
    </source>
</evidence>
<dbReference type="SUPFAM" id="SSF50800">
    <property type="entry name" value="PK beta-barrel domain-like"/>
    <property type="match status" value="1"/>
</dbReference>
<dbReference type="InterPro" id="IPR005302">
    <property type="entry name" value="MoCF_Sase_C"/>
</dbReference>
<dbReference type="InterPro" id="IPR005303">
    <property type="entry name" value="MOCOS_middle"/>
</dbReference>
<dbReference type="InterPro" id="IPR011037">
    <property type="entry name" value="Pyrv_Knase-like_insert_dom_sf"/>
</dbReference>
<proteinExistence type="predicted"/>
<reference evidence="2" key="1">
    <citation type="journal article" date="2023" name="Int. J. Syst. Evol. Microbiol.">
        <title>Streptomyces meridianus sp. nov. isolated from brackish water of the Tagus estuary in Alcochete, Portugal.</title>
        <authorList>
            <person name="Santos J.D.N."/>
            <person name="Klimek D."/>
            <person name="Calusinska M."/>
            <person name="Lobo Da Cunha A."/>
            <person name="Catita J."/>
            <person name="Goncalves H."/>
            <person name="Gonzalez I."/>
            <person name="Reyes F."/>
            <person name="Lage O.M."/>
        </authorList>
    </citation>
    <scope>NUCLEOTIDE SEQUENCE</scope>
    <source>
        <strain evidence="2">MTZ3.1</strain>
    </source>
</reference>
<dbReference type="PANTHER" id="PTHR14237">
    <property type="entry name" value="MOLYBDOPTERIN COFACTOR SULFURASE MOSC"/>
    <property type="match status" value="1"/>
</dbReference>
<feature type="domain" description="MOSC" evidence="1">
    <location>
        <begin position="126"/>
        <end position="273"/>
    </location>
</feature>
<comment type="caution">
    <text evidence="2">The sequence shown here is derived from an EMBL/GenBank/DDBJ whole genome shotgun (WGS) entry which is preliminary data.</text>
</comment>
<dbReference type="Pfam" id="PF03476">
    <property type="entry name" value="MOSC_N"/>
    <property type="match status" value="1"/>
</dbReference>
<protein>
    <submittedName>
        <fullName evidence="2">MOSC domain-containing protein</fullName>
    </submittedName>
</protein>
<keyword evidence="3" id="KW-1185">Reference proteome</keyword>
<dbReference type="Proteomes" id="UP001167160">
    <property type="component" value="Unassembled WGS sequence"/>
</dbReference>
<organism evidence="2 3">
    <name type="scientific">Streptomyces meridianus</name>
    <dbReference type="NCBI Taxonomy" id="2938945"/>
    <lineage>
        <taxon>Bacteria</taxon>
        <taxon>Bacillati</taxon>
        <taxon>Actinomycetota</taxon>
        <taxon>Actinomycetes</taxon>
        <taxon>Kitasatosporales</taxon>
        <taxon>Streptomycetaceae</taxon>
        <taxon>Streptomyces</taxon>
    </lineage>
</organism>
<gene>
    <name evidence="2" type="ORF">M1E25_20915</name>
</gene>
<dbReference type="Pfam" id="PF03473">
    <property type="entry name" value="MOSC"/>
    <property type="match status" value="1"/>
</dbReference>
<sequence length="280" mass="29836">MSTPVLRAIHVHPVKSLAGYAPGEAAVEPWGLAGDRRWMLIDGDGRFVTQRLYPRLALCSAEPLPGGGLRLSGPGGRTLDVPLPQSGETAEVTVFDDRVTAALAGPEPAAWFSDHLGADVRLVHLDAPDRARPLAPGHGGEGATVSFADAFPLLVTTASSLDALNSLIAQGDDADEGPLPMDRFRPNVVVEGTAPWSEDTWRRIAIGGVPFRVAGPCGRCVITTTDQRTAERGKEPLRTLARHRRMDDRLVFGQNLVPERPGTVRVGDPVEILEHGPAAP</sequence>
<evidence type="ECO:0000313" key="3">
    <source>
        <dbReference type="Proteomes" id="UP001167160"/>
    </source>
</evidence>
<dbReference type="EMBL" id="JAMQGM010000046">
    <property type="protein sequence ID" value="MCM2579777.1"/>
    <property type="molecule type" value="Genomic_DNA"/>
</dbReference>